<organism evidence="1 2">
    <name type="scientific">Portunus trituberculatus</name>
    <name type="common">Swimming crab</name>
    <name type="synonym">Neptunus trituberculatus</name>
    <dbReference type="NCBI Taxonomy" id="210409"/>
    <lineage>
        <taxon>Eukaryota</taxon>
        <taxon>Metazoa</taxon>
        <taxon>Ecdysozoa</taxon>
        <taxon>Arthropoda</taxon>
        <taxon>Crustacea</taxon>
        <taxon>Multicrustacea</taxon>
        <taxon>Malacostraca</taxon>
        <taxon>Eumalacostraca</taxon>
        <taxon>Eucarida</taxon>
        <taxon>Decapoda</taxon>
        <taxon>Pleocyemata</taxon>
        <taxon>Brachyura</taxon>
        <taxon>Eubrachyura</taxon>
        <taxon>Portunoidea</taxon>
        <taxon>Portunidae</taxon>
        <taxon>Portuninae</taxon>
        <taxon>Portunus</taxon>
    </lineage>
</organism>
<sequence length="73" mass="7668">MELPRGQSGTVSVGLCGWRAVFRGVRQCRVPGAVEGHLAFGKVSGVTSANGLWRNTATSKAGIGCTAAWEQYD</sequence>
<accession>A0A5B7E2R5</accession>
<evidence type="ECO:0000313" key="1">
    <source>
        <dbReference type="EMBL" id="MPC27617.1"/>
    </source>
</evidence>
<dbReference type="EMBL" id="VSRR010001776">
    <property type="protein sequence ID" value="MPC27617.1"/>
    <property type="molecule type" value="Genomic_DNA"/>
</dbReference>
<name>A0A5B7E2R5_PORTR</name>
<protein>
    <submittedName>
        <fullName evidence="1">Uncharacterized protein</fullName>
    </submittedName>
</protein>
<dbReference type="Proteomes" id="UP000324222">
    <property type="component" value="Unassembled WGS sequence"/>
</dbReference>
<comment type="caution">
    <text evidence="1">The sequence shown here is derived from an EMBL/GenBank/DDBJ whole genome shotgun (WGS) entry which is preliminary data.</text>
</comment>
<dbReference type="AlphaFoldDB" id="A0A5B7E2R5"/>
<evidence type="ECO:0000313" key="2">
    <source>
        <dbReference type="Proteomes" id="UP000324222"/>
    </source>
</evidence>
<reference evidence="1 2" key="1">
    <citation type="submission" date="2019-05" db="EMBL/GenBank/DDBJ databases">
        <title>Another draft genome of Portunus trituberculatus and its Hox gene families provides insights of decapod evolution.</title>
        <authorList>
            <person name="Jeong J.-H."/>
            <person name="Song I."/>
            <person name="Kim S."/>
            <person name="Choi T."/>
            <person name="Kim D."/>
            <person name="Ryu S."/>
            <person name="Kim W."/>
        </authorList>
    </citation>
    <scope>NUCLEOTIDE SEQUENCE [LARGE SCALE GENOMIC DNA]</scope>
    <source>
        <tissue evidence="1">Muscle</tissue>
    </source>
</reference>
<gene>
    <name evidence="1" type="ORF">E2C01_020792</name>
</gene>
<keyword evidence="2" id="KW-1185">Reference proteome</keyword>
<proteinExistence type="predicted"/>